<keyword evidence="1" id="KW-0812">Transmembrane</keyword>
<organism evidence="2 3">
    <name type="scientific">Paracoccus homiensis</name>
    <dbReference type="NCBI Taxonomy" id="364199"/>
    <lineage>
        <taxon>Bacteria</taxon>
        <taxon>Pseudomonadati</taxon>
        <taxon>Pseudomonadota</taxon>
        <taxon>Alphaproteobacteria</taxon>
        <taxon>Rhodobacterales</taxon>
        <taxon>Paracoccaceae</taxon>
        <taxon>Paracoccus</taxon>
    </lineage>
</organism>
<proteinExistence type="predicted"/>
<sequence>MDASRSYASVANDAYYTVRTGRYSYSNRFQDGWTVHAFGSSGSPIASLFVYNSLGDRGVVSSYDLSSGIDFGKANVRVFSVRAGGEEFNGTIDSFVLKDVPSIAAVPVPAPVIFLLTSIAGLGLLRRRKSIS</sequence>
<gene>
    <name evidence="2" type="ORF">SAMN04489858_112107</name>
</gene>
<keyword evidence="1" id="KW-1133">Transmembrane helix</keyword>
<keyword evidence="1" id="KW-0472">Membrane</keyword>
<name>A0A1I0HSS5_9RHOB</name>
<dbReference type="AlphaFoldDB" id="A0A1I0HSS5"/>
<dbReference type="EMBL" id="FOHO01000012">
    <property type="protein sequence ID" value="SET87083.1"/>
    <property type="molecule type" value="Genomic_DNA"/>
</dbReference>
<protein>
    <submittedName>
        <fullName evidence="2">VPLPA-CTERM protein sorting domain-containing protein</fullName>
    </submittedName>
</protein>
<evidence type="ECO:0000313" key="2">
    <source>
        <dbReference type="EMBL" id="SET87083.1"/>
    </source>
</evidence>
<dbReference type="NCBIfam" id="TIGR03370">
    <property type="entry name" value="VPLPA-CTERM"/>
    <property type="match status" value="1"/>
</dbReference>
<evidence type="ECO:0000313" key="3">
    <source>
        <dbReference type="Proteomes" id="UP000199180"/>
    </source>
</evidence>
<reference evidence="2 3" key="1">
    <citation type="submission" date="2016-10" db="EMBL/GenBank/DDBJ databases">
        <authorList>
            <person name="de Groot N.N."/>
        </authorList>
    </citation>
    <scope>NUCLEOTIDE SEQUENCE [LARGE SCALE GENOMIC DNA]</scope>
    <source>
        <strain evidence="2 3">DSM 17862</strain>
    </source>
</reference>
<accession>A0A1I0HSS5</accession>
<dbReference type="Proteomes" id="UP000199180">
    <property type="component" value="Unassembled WGS sequence"/>
</dbReference>
<dbReference type="InterPro" id="IPR022472">
    <property type="entry name" value="VPLPA-CTERM"/>
</dbReference>
<evidence type="ECO:0000256" key="1">
    <source>
        <dbReference type="SAM" id="Phobius"/>
    </source>
</evidence>
<feature type="transmembrane region" description="Helical" evidence="1">
    <location>
        <begin position="103"/>
        <end position="125"/>
    </location>
</feature>
<keyword evidence="3" id="KW-1185">Reference proteome</keyword>